<dbReference type="InterPro" id="IPR000719">
    <property type="entry name" value="Prot_kinase_dom"/>
</dbReference>
<keyword evidence="13" id="KW-1185">Reference proteome</keyword>
<evidence type="ECO:0000256" key="9">
    <source>
        <dbReference type="ARBA" id="ARBA00048367"/>
    </source>
</evidence>
<dbReference type="GO" id="GO:0005634">
    <property type="term" value="C:nucleus"/>
    <property type="evidence" value="ECO:0007669"/>
    <property type="project" value="TreeGrafter"/>
</dbReference>
<dbReference type="InterPro" id="IPR017441">
    <property type="entry name" value="Protein_kinase_ATP_BS"/>
</dbReference>
<dbReference type="FunFam" id="3.30.200.20:FF:000049">
    <property type="entry name" value="cyclin-dependent kinase-like 1 isoform X1"/>
    <property type="match status" value="1"/>
</dbReference>
<organism evidence="12 13">
    <name type="scientific">Exocentrus adspersus</name>
    <dbReference type="NCBI Taxonomy" id="1586481"/>
    <lineage>
        <taxon>Eukaryota</taxon>
        <taxon>Metazoa</taxon>
        <taxon>Ecdysozoa</taxon>
        <taxon>Arthropoda</taxon>
        <taxon>Hexapoda</taxon>
        <taxon>Insecta</taxon>
        <taxon>Pterygota</taxon>
        <taxon>Neoptera</taxon>
        <taxon>Endopterygota</taxon>
        <taxon>Coleoptera</taxon>
        <taxon>Polyphaga</taxon>
        <taxon>Cucujiformia</taxon>
        <taxon>Chrysomeloidea</taxon>
        <taxon>Cerambycidae</taxon>
        <taxon>Lamiinae</taxon>
        <taxon>Acanthocinini</taxon>
        <taxon>Exocentrus</taxon>
    </lineage>
</organism>
<comment type="caution">
    <text evidence="12">The sequence shown here is derived from an EMBL/GenBank/DDBJ whole genome shotgun (WGS) entry which is preliminary data.</text>
</comment>
<keyword evidence="3" id="KW-0723">Serine/threonine-protein kinase</keyword>
<dbReference type="PANTHER" id="PTHR24056:SF400">
    <property type="entry name" value="KINASE, PUTATIVE-RELATED"/>
    <property type="match status" value="1"/>
</dbReference>
<dbReference type="InterPro" id="IPR008271">
    <property type="entry name" value="Ser/Thr_kinase_AS"/>
</dbReference>
<sequence>MEKYEQLSIIGEGSYGLVIKCRHRETGQLVAVKKFLETEEDPAVKRVAIREIRMLRRLKHENLVTMIEVFKYQKRFYLVFEFLEWTVLDELDKMPSGLGEQKCKENIFQVLRAISYCHRNHIIHRDIKPENVLISTMGVVKLCDFGFARTFNGNDLCTEYVATRWYRAPELLLGERNYGSGVDIWAIGCLFAEMMTGDPIFPGESDIDQFYLIVKTLGKPCLQHRNLVAKNEQFNDIVVEMSNQSCDDFATIFPSWSHPAVDFLNNCLKMNPENRLTADELLRHAIFINDNFSRNFLVVLKDKIEREFNNPLLQKFKTDIIPIGTKDEVKHKKAVHDDIIKNIVSSERNMKRKYTTMACHRLTSTKIKHNTFPVLPPIEGVTNVQIVNFPKYCKPDLHKQGKLIDVTPVELKLSSCNGQIIKRKSSKSNIPLYPKPESHLNNLSLTSTMPSSLPSMNGDHRNHEQVKSDTLTILSRHENEISNKMEQLTLTPLKSTNVKEITLNTNLAAAETSVGEVSPAYRYKKAKRRRNSLDLSLPFVVDENY</sequence>
<dbReference type="InterPro" id="IPR050108">
    <property type="entry name" value="CDK"/>
</dbReference>
<reference evidence="12 13" key="1">
    <citation type="journal article" date="2023" name="Insect Mol. Biol.">
        <title>Genome sequencing provides insights into the evolution of gene families encoding plant cell wall-degrading enzymes in longhorned beetles.</title>
        <authorList>
            <person name="Shin N.R."/>
            <person name="Okamura Y."/>
            <person name="Kirsch R."/>
            <person name="Pauchet Y."/>
        </authorList>
    </citation>
    <scope>NUCLEOTIDE SEQUENCE [LARGE SCALE GENOMIC DNA]</scope>
    <source>
        <strain evidence="12">EAD_L_NR</strain>
    </source>
</reference>
<evidence type="ECO:0000256" key="5">
    <source>
        <dbReference type="ARBA" id="ARBA00022741"/>
    </source>
</evidence>
<evidence type="ECO:0000313" key="13">
    <source>
        <dbReference type="Proteomes" id="UP001159042"/>
    </source>
</evidence>
<keyword evidence="5 10" id="KW-0547">Nucleotide-binding</keyword>
<dbReference type="SMART" id="SM00220">
    <property type="entry name" value="S_TKc"/>
    <property type="match status" value="1"/>
</dbReference>
<evidence type="ECO:0000313" key="12">
    <source>
        <dbReference type="EMBL" id="KAJ8921704.1"/>
    </source>
</evidence>
<dbReference type="InterPro" id="IPR011009">
    <property type="entry name" value="Kinase-like_dom_sf"/>
</dbReference>
<dbReference type="EMBL" id="JANEYG010000009">
    <property type="protein sequence ID" value="KAJ8921704.1"/>
    <property type="molecule type" value="Genomic_DNA"/>
</dbReference>
<evidence type="ECO:0000256" key="4">
    <source>
        <dbReference type="ARBA" id="ARBA00022679"/>
    </source>
</evidence>
<evidence type="ECO:0000256" key="6">
    <source>
        <dbReference type="ARBA" id="ARBA00022777"/>
    </source>
</evidence>
<accession>A0AAV8W5T7</accession>
<dbReference type="AlphaFoldDB" id="A0AAV8W5T7"/>
<evidence type="ECO:0000256" key="3">
    <source>
        <dbReference type="ARBA" id="ARBA00022527"/>
    </source>
</evidence>
<dbReference type="PROSITE" id="PS00107">
    <property type="entry name" value="PROTEIN_KINASE_ATP"/>
    <property type="match status" value="1"/>
</dbReference>
<dbReference type="SUPFAM" id="SSF56112">
    <property type="entry name" value="Protein kinase-like (PK-like)"/>
    <property type="match status" value="1"/>
</dbReference>
<dbReference type="Pfam" id="PF00069">
    <property type="entry name" value="Pkinase"/>
    <property type="match status" value="1"/>
</dbReference>
<comment type="similarity">
    <text evidence="1">Belongs to the protein kinase superfamily. CMGC Ser/Thr protein kinase family. CDC2/CDKX subfamily.</text>
</comment>
<dbReference type="FunFam" id="1.10.510.10:FF:000624">
    <property type="entry name" value="Mitogen-activated protein kinase"/>
    <property type="match status" value="1"/>
</dbReference>
<keyword evidence="7 10" id="KW-0067">ATP-binding</keyword>
<dbReference type="EC" id="2.7.11.22" evidence="2"/>
<gene>
    <name evidence="12" type="ORF">NQ315_010614</name>
</gene>
<evidence type="ECO:0000256" key="1">
    <source>
        <dbReference type="ARBA" id="ARBA00006485"/>
    </source>
</evidence>
<evidence type="ECO:0000256" key="2">
    <source>
        <dbReference type="ARBA" id="ARBA00012425"/>
    </source>
</evidence>
<dbReference type="PROSITE" id="PS00108">
    <property type="entry name" value="PROTEIN_KINASE_ST"/>
    <property type="match status" value="1"/>
</dbReference>
<evidence type="ECO:0000256" key="8">
    <source>
        <dbReference type="ARBA" id="ARBA00047811"/>
    </source>
</evidence>
<feature type="domain" description="Protein kinase" evidence="11">
    <location>
        <begin position="4"/>
        <end position="287"/>
    </location>
</feature>
<comment type="catalytic activity">
    <reaction evidence="9">
        <text>L-seryl-[protein] + ATP = O-phospho-L-seryl-[protein] + ADP + H(+)</text>
        <dbReference type="Rhea" id="RHEA:17989"/>
        <dbReference type="Rhea" id="RHEA-COMP:9863"/>
        <dbReference type="Rhea" id="RHEA-COMP:11604"/>
        <dbReference type="ChEBI" id="CHEBI:15378"/>
        <dbReference type="ChEBI" id="CHEBI:29999"/>
        <dbReference type="ChEBI" id="CHEBI:30616"/>
        <dbReference type="ChEBI" id="CHEBI:83421"/>
        <dbReference type="ChEBI" id="CHEBI:456216"/>
        <dbReference type="EC" id="2.7.11.22"/>
    </reaction>
</comment>
<keyword evidence="4" id="KW-0808">Transferase</keyword>
<dbReference type="GO" id="GO:0004693">
    <property type="term" value="F:cyclin-dependent protein serine/threonine kinase activity"/>
    <property type="evidence" value="ECO:0007669"/>
    <property type="project" value="UniProtKB-EC"/>
</dbReference>
<feature type="binding site" evidence="10">
    <location>
        <position position="34"/>
    </location>
    <ligand>
        <name>ATP</name>
        <dbReference type="ChEBI" id="CHEBI:30616"/>
    </ligand>
</feature>
<dbReference type="PANTHER" id="PTHR24056">
    <property type="entry name" value="CELL DIVISION PROTEIN KINASE"/>
    <property type="match status" value="1"/>
</dbReference>
<keyword evidence="6" id="KW-0418">Kinase</keyword>
<proteinExistence type="inferred from homology"/>
<dbReference type="PROSITE" id="PS50011">
    <property type="entry name" value="PROTEIN_KINASE_DOM"/>
    <property type="match status" value="1"/>
</dbReference>
<comment type="catalytic activity">
    <reaction evidence="8">
        <text>L-threonyl-[protein] + ATP = O-phospho-L-threonyl-[protein] + ADP + H(+)</text>
        <dbReference type="Rhea" id="RHEA:46608"/>
        <dbReference type="Rhea" id="RHEA-COMP:11060"/>
        <dbReference type="Rhea" id="RHEA-COMP:11605"/>
        <dbReference type="ChEBI" id="CHEBI:15378"/>
        <dbReference type="ChEBI" id="CHEBI:30013"/>
        <dbReference type="ChEBI" id="CHEBI:30616"/>
        <dbReference type="ChEBI" id="CHEBI:61977"/>
        <dbReference type="ChEBI" id="CHEBI:456216"/>
        <dbReference type="EC" id="2.7.11.22"/>
    </reaction>
</comment>
<dbReference type="Gene3D" id="1.10.510.10">
    <property type="entry name" value="Transferase(Phosphotransferase) domain 1"/>
    <property type="match status" value="1"/>
</dbReference>
<dbReference type="GO" id="GO:0005524">
    <property type="term" value="F:ATP binding"/>
    <property type="evidence" value="ECO:0007669"/>
    <property type="project" value="UniProtKB-UniRule"/>
</dbReference>
<evidence type="ECO:0000256" key="10">
    <source>
        <dbReference type="PROSITE-ProRule" id="PRU10141"/>
    </source>
</evidence>
<name>A0AAV8W5T7_9CUCU</name>
<evidence type="ECO:0000256" key="7">
    <source>
        <dbReference type="ARBA" id="ARBA00022840"/>
    </source>
</evidence>
<dbReference type="Proteomes" id="UP001159042">
    <property type="component" value="Unassembled WGS sequence"/>
</dbReference>
<evidence type="ECO:0000259" key="11">
    <source>
        <dbReference type="PROSITE" id="PS50011"/>
    </source>
</evidence>
<dbReference type="Gene3D" id="3.30.200.20">
    <property type="entry name" value="Phosphorylase Kinase, domain 1"/>
    <property type="match status" value="1"/>
</dbReference>
<protein>
    <recommendedName>
        <fullName evidence="2">cyclin-dependent kinase</fullName>
        <ecNumber evidence="2">2.7.11.22</ecNumber>
    </recommendedName>
</protein>